<dbReference type="NCBIfam" id="TIGR02258">
    <property type="entry name" value="2_5_ligase"/>
    <property type="match status" value="1"/>
</dbReference>
<proteinExistence type="inferred from homology"/>
<dbReference type="HAMAP" id="MF_01940">
    <property type="entry name" value="RNA_CPDase"/>
    <property type="match status" value="1"/>
</dbReference>
<dbReference type="PANTHER" id="PTHR35561">
    <property type="entry name" value="RNA 2',3'-CYCLIC PHOSPHODIESTERASE"/>
    <property type="match status" value="1"/>
</dbReference>
<reference evidence="3" key="1">
    <citation type="journal article" date="2015" name="Nature">
        <title>Complex archaea that bridge the gap between prokaryotes and eukaryotes.</title>
        <authorList>
            <person name="Spang A."/>
            <person name="Saw J.H."/>
            <person name="Jorgensen S.L."/>
            <person name="Zaremba-Niedzwiedzka K."/>
            <person name="Martijn J."/>
            <person name="Lind A.E."/>
            <person name="van Eijk R."/>
            <person name="Schleper C."/>
            <person name="Guy L."/>
            <person name="Ettema T.J."/>
        </authorList>
    </citation>
    <scope>NUCLEOTIDE SEQUENCE</scope>
</reference>
<dbReference type="Gene3D" id="3.90.1140.10">
    <property type="entry name" value="Cyclic phosphodiesterase"/>
    <property type="match status" value="1"/>
</dbReference>
<dbReference type="GO" id="GO:0004113">
    <property type="term" value="F:2',3'-cyclic-nucleotide 3'-phosphodiesterase activity"/>
    <property type="evidence" value="ECO:0007669"/>
    <property type="project" value="InterPro"/>
</dbReference>
<gene>
    <name evidence="3" type="ORF">LCGC14_2333100</name>
</gene>
<dbReference type="InterPro" id="IPR014051">
    <property type="entry name" value="Phosphoesterase_HXTX"/>
</dbReference>
<dbReference type="EMBL" id="LAZR01033580">
    <property type="protein sequence ID" value="KKL47682.1"/>
    <property type="molecule type" value="Genomic_DNA"/>
</dbReference>
<accession>A0A0F9F968</accession>
<sequence>MACRYNEVRVSMPLEAEDQQLRLFVAVDLSEEVREELGRLQDDLRRRDLSSLRWVRPGGIHLTLKFLGETPVERVRALEGALAEVANGAAPFRLALGKLGTFGNRRGPRVLWLDITGDVARLREVQQAVEGALVEVGFPPEERDFSPHLTLARVPQPPRPGIAQRVSQALESVEPPRAEFEVREVVLMRSTLQAGGAVYERLAAFPVE</sequence>
<dbReference type="InterPro" id="IPR004175">
    <property type="entry name" value="RNA_CPDase"/>
</dbReference>
<dbReference type="InterPro" id="IPR009097">
    <property type="entry name" value="Cyclic_Pdiesterase"/>
</dbReference>
<organism evidence="3">
    <name type="scientific">marine sediment metagenome</name>
    <dbReference type="NCBI Taxonomy" id="412755"/>
    <lineage>
        <taxon>unclassified sequences</taxon>
        <taxon>metagenomes</taxon>
        <taxon>ecological metagenomes</taxon>
    </lineage>
</organism>
<dbReference type="SUPFAM" id="SSF55144">
    <property type="entry name" value="LigT-like"/>
    <property type="match status" value="1"/>
</dbReference>
<dbReference type="PANTHER" id="PTHR35561:SF1">
    <property type="entry name" value="RNA 2',3'-CYCLIC PHOSPHODIESTERASE"/>
    <property type="match status" value="1"/>
</dbReference>
<dbReference type="GO" id="GO:0008664">
    <property type="term" value="F:RNA 2',3'-cyclic 3'-phosphodiesterase activity"/>
    <property type="evidence" value="ECO:0007669"/>
    <property type="project" value="InterPro"/>
</dbReference>
<evidence type="ECO:0000313" key="3">
    <source>
        <dbReference type="EMBL" id="KKL47682.1"/>
    </source>
</evidence>
<evidence type="ECO:0000259" key="2">
    <source>
        <dbReference type="Pfam" id="PF02834"/>
    </source>
</evidence>
<name>A0A0F9F968_9ZZZZ</name>
<keyword evidence="1" id="KW-0378">Hydrolase</keyword>
<dbReference type="AlphaFoldDB" id="A0A0F9F968"/>
<comment type="caution">
    <text evidence="3">The sequence shown here is derived from an EMBL/GenBank/DDBJ whole genome shotgun (WGS) entry which is preliminary data.</text>
</comment>
<evidence type="ECO:0000256" key="1">
    <source>
        <dbReference type="ARBA" id="ARBA00022801"/>
    </source>
</evidence>
<feature type="domain" description="Phosphoesterase HXTX" evidence="2">
    <location>
        <begin position="27"/>
        <end position="112"/>
    </location>
</feature>
<protein>
    <recommendedName>
        <fullName evidence="2">Phosphoesterase HXTX domain-containing protein</fullName>
    </recommendedName>
</protein>
<dbReference type="Pfam" id="PF02834">
    <property type="entry name" value="LigT_PEase"/>
    <property type="match status" value="2"/>
</dbReference>
<feature type="domain" description="Phosphoesterase HXTX" evidence="2">
    <location>
        <begin position="120"/>
        <end position="199"/>
    </location>
</feature>